<keyword evidence="10" id="KW-1185">Reference proteome</keyword>
<dbReference type="GO" id="GO:0005524">
    <property type="term" value="F:ATP binding"/>
    <property type="evidence" value="ECO:0007669"/>
    <property type="project" value="InterPro"/>
</dbReference>
<evidence type="ECO:0000256" key="6">
    <source>
        <dbReference type="SAM" id="MobiDB-lite"/>
    </source>
</evidence>
<gene>
    <name evidence="9" type="ORF">DCS_04295</name>
</gene>
<organism evidence="9 10">
    <name type="scientific">Drechmeria coniospora</name>
    <name type="common">Nematophagous fungus</name>
    <name type="synonym">Meria coniospora</name>
    <dbReference type="NCBI Taxonomy" id="98403"/>
    <lineage>
        <taxon>Eukaryota</taxon>
        <taxon>Fungi</taxon>
        <taxon>Dikarya</taxon>
        <taxon>Ascomycota</taxon>
        <taxon>Pezizomycotina</taxon>
        <taxon>Sordariomycetes</taxon>
        <taxon>Hypocreomycetidae</taxon>
        <taxon>Hypocreales</taxon>
        <taxon>Ophiocordycipitaceae</taxon>
        <taxon>Drechmeria</taxon>
    </lineage>
</organism>
<comment type="similarity">
    <text evidence="2">Belongs to the protein kinase superfamily. CAMK Ser/Thr protein kinase family. CHEK2 subfamily.</text>
</comment>
<dbReference type="RefSeq" id="XP_040656640.1">
    <property type="nucleotide sequence ID" value="XM_040801607.1"/>
</dbReference>
<evidence type="ECO:0000259" key="7">
    <source>
        <dbReference type="PROSITE" id="PS50006"/>
    </source>
</evidence>
<dbReference type="InterPro" id="IPR052181">
    <property type="entry name" value="5hmC_binding"/>
</dbReference>
<evidence type="ECO:0000313" key="10">
    <source>
        <dbReference type="Proteomes" id="UP000076580"/>
    </source>
</evidence>
<dbReference type="Proteomes" id="UP000076580">
    <property type="component" value="Chromosome 02"/>
</dbReference>
<dbReference type="AlphaFoldDB" id="A0A151GJM7"/>
<feature type="domain" description="FHA" evidence="7">
    <location>
        <begin position="76"/>
        <end position="125"/>
    </location>
</feature>
<dbReference type="PROSITE" id="PS50006">
    <property type="entry name" value="FHA_DOMAIN"/>
    <property type="match status" value="1"/>
</dbReference>
<dbReference type="CDD" id="cd00180">
    <property type="entry name" value="PKc"/>
    <property type="match status" value="1"/>
</dbReference>
<evidence type="ECO:0000256" key="1">
    <source>
        <dbReference type="ARBA" id="ARBA00004123"/>
    </source>
</evidence>
<comment type="caution">
    <text evidence="9">The sequence shown here is derived from an EMBL/GenBank/DDBJ whole genome shotgun (WGS) entry which is preliminary data.</text>
</comment>
<dbReference type="STRING" id="98403.A0A151GJM7"/>
<sequence>METDQPSLARVVLFLCFGKGSGLDDVLALSENRRYHFAPNDVTDEARWRGGQERRHTEGAVLQLTFGEYMYSPEGWVLGSDTDTDNCDLQISENNETGISRQHVRVDTDPRSRLPRVRVLSRHGAVCTKDESGEAVRFLCGQDFTIDRPMLLDLGAVQFRAWSPKLTAGEESIYQGLALKWSEEAVAAAPRPLRAPAEPQDNEGGGHETMTSNVRPGRNGAVYVNQGVILSHSTTAEMIAVQERASGILYGAKVPYSNTDDDYGMIRGCLESLTKEFECLSKLDHPHIVTAVDLVLDADDKQPPWLIMEHIPHRLDTVAVNGDDGVIVLTQICSALEYLHANLVMHRNPNPDNVLMKEVACEGGTRRMAKLFGIGTARHYRDGDHTSFSVAKSAYMAPELVDQRRRYSNAADMYSLGRIALEMFSPRRASFRASGSDLPPTTEQYDDWKVPVQVRPILDGLLQRQPENRLTARACLFQLWRLTQQPISNARVGAGMTAGQEVHGAFGRSQAPTMSTTRARWEVDGERSELPDTEPYSLSCSMPPSPSGRHTPCLEDVEAHKGPVESAAMLAMRAQLAARSQRIARSHRHAVSTPSFERNQDKFPLCKPSRVMAGRKRTSVAVAADAEPVPKRRSSRRAAAAASASLNEASKAELKTTKAGSKERVAAKPKGSRPEPKSPGPKKETNNGARATSPDVDPASIPVTNADAPRHDGPWYWLMKAEPETRLENGIDVRFSIDDLRAKTKPEGWDGIRAYAARNHMRNMNAGDMAFFYHSNCKEPGIAGTMEIVREFSEDKSARRPGTPYYDAGSTKDKVRWSLVHVEFRKKFAVPIPLKELRELGKPGGPLEEMQMLRQSRLSVSRVSGPEWEALCRIADDKAKEAGRDHEVGK</sequence>
<dbReference type="InterPro" id="IPR011009">
    <property type="entry name" value="Kinase-like_dom_sf"/>
</dbReference>
<keyword evidence="5" id="KW-0539">Nucleus</keyword>
<feature type="region of interest" description="Disordered" evidence="6">
    <location>
        <begin position="193"/>
        <end position="217"/>
    </location>
</feature>
<dbReference type="EMBL" id="LAYC01000002">
    <property type="protein sequence ID" value="KYK57288.1"/>
    <property type="molecule type" value="Genomic_DNA"/>
</dbReference>
<comment type="subcellular location">
    <subcellularLocation>
        <location evidence="1">Nucleus</location>
    </subcellularLocation>
</comment>
<evidence type="ECO:0000259" key="8">
    <source>
        <dbReference type="PROSITE" id="PS50011"/>
    </source>
</evidence>
<evidence type="ECO:0000256" key="5">
    <source>
        <dbReference type="ARBA" id="ARBA00023242"/>
    </source>
</evidence>
<feature type="compositionally biased region" description="Basic and acidic residues" evidence="6">
    <location>
        <begin position="650"/>
        <end position="685"/>
    </location>
</feature>
<dbReference type="InParanoid" id="A0A151GJM7"/>
<dbReference type="SUPFAM" id="SSF56112">
    <property type="entry name" value="Protein kinase-like (PK-like)"/>
    <property type="match status" value="1"/>
</dbReference>
<dbReference type="GeneID" id="63716938"/>
<dbReference type="GO" id="GO:0005634">
    <property type="term" value="C:nucleus"/>
    <property type="evidence" value="ECO:0007669"/>
    <property type="project" value="UniProtKB-SubCell"/>
</dbReference>
<dbReference type="Gene3D" id="3.10.590.10">
    <property type="entry name" value="ph1033 like domains"/>
    <property type="match status" value="1"/>
</dbReference>
<evidence type="ECO:0000256" key="2">
    <source>
        <dbReference type="ARBA" id="ARBA00005575"/>
    </source>
</evidence>
<dbReference type="InterPro" id="IPR015947">
    <property type="entry name" value="PUA-like_sf"/>
</dbReference>
<dbReference type="Pfam" id="PF01878">
    <property type="entry name" value="EVE"/>
    <property type="match status" value="1"/>
</dbReference>
<feature type="region of interest" description="Disordered" evidence="6">
    <location>
        <begin position="525"/>
        <end position="550"/>
    </location>
</feature>
<accession>A0A151GJM7</accession>
<keyword evidence="4" id="KW-0597">Phosphoprotein</keyword>
<name>A0A151GJM7_DRECN</name>
<dbReference type="Gene3D" id="1.10.510.10">
    <property type="entry name" value="Transferase(Phosphotransferase) domain 1"/>
    <property type="match status" value="1"/>
</dbReference>
<dbReference type="InterPro" id="IPR000719">
    <property type="entry name" value="Prot_kinase_dom"/>
</dbReference>
<dbReference type="SUPFAM" id="SSF88697">
    <property type="entry name" value="PUA domain-like"/>
    <property type="match status" value="1"/>
</dbReference>
<dbReference type="InterPro" id="IPR000253">
    <property type="entry name" value="FHA_dom"/>
</dbReference>
<dbReference type="InterPro" id="IPR047197">
    <property type="entry name" value="THYN1-like_EVE"/>
</dbReference>
<dbReference type="PANTHER" id="PTHR14087:SF7">
    <property type="entry name" value="THYMOCYTE NUCLEAR PROTEIN 1"/>
    <property type="match status" value="1"/>
</dbReference>
<dbReference type="GO" id="GO:0004672">
    <property type="term" value="F:protein kinase activity"/>
    <property type="evidence" value="ECO:0007669"/>
    <property type="project" value="InterPro"/>
</dbReference>
<evidence type="ECO:0000313" key="9">
    <source>
        <dbReference type="EMBL" id="KYK57288.1"/>
    </source>
</evidence>
<dbReference type="InterPro" id="IPR002740">
    <property type="entry name" value="EVE_domain"/>
</dbReference>
<dbReference type="FunFam" id="3.10.590.10:FF:000003">
    <property type="entry name" value="Thymocyte nuclear protein 1"/>
    <property type="match status" value="1"/>
</dbReference>
<dbReference type="CDD" id="cd21133">
    <property type="entry name" value="EVE"/>
    <property type="match status" value="1"/>
</dbReference>
<evidence type="ECO:0000256" key="3">
    <source>
        <dbReference type="ARBA" id="ARBA00014654"/>
    </source>
</evidence>
<dbReference type="Pfam" id="PF00069">
    <property type="entry name" value="Pkinase"/>
    <property type="match status" value="1"/>
</dbReference>
<dbReference type="PANTHER" id="PTHR14087">
    <property type="entry name" value="THYMOCYTE NUCLEAR PROTEIN 1"/>
    <property type="match status" value="1"/>
</dbReference>
<proteinExistence type="inferred from homology"/>
<evidence type="ECO:0000256" key="4">
    <source>
        <dbReference type="ARBA" id="ARBA00022553"/>
    </source>
</evidence>
<feature type="region of interest" description="Disordered" evidence="6">
    <location>
        <begin position="581"/>
        <end position="714"/>
    </location>
</feature>
<reference evidence="9 10" key="1">
    <citation type="journal article" date="2016" name="Sci. Rep.">
        <title>Insights into Adaptations to a Near-Obligate Nematode Endoparasitic Lifestyle from the Finished Genome of Drechmeria coniospora.</title>
        <authorList>
            <person name="Zhang L."/>
            <person name="Zhou Z."/>
            <person name="Guo Q."/>
            <person name="Fokkens L."/>
            <person name="Miskei M."/>
            <person name="Pocsi I."/>
            <person name="Zhang W."/>
            <person name="Chen M."/>
            <person name="Wang L."/>
            <person name="Sun Y."/>
            <person name="Donzelli B.G."/>
            <person name="Gibson D.M."/>
            <person name="Nelson D.R."/>
            <person name="Luo J.G."/>
            <person name="Rep M."/>
            <person name="Liu H."/>
            <person name="Yang S."/>
            <person name="Wang J."/>
            <person name="Krasnoff S.B."/>
            <person name="Xu Y."/>
            <person name="Molnar I."/>
            <person name="Lin M."/>
        </authorList>
    </citation>
    <scope>NUCLEOTIDE SEQUENCE [LARGE SCALE GENOMIC DNA]</scope>
    <source>
        <strain evidence="9 10">ARSEF 6962</strain>
    </source>
</reference>
<feature type="domain" description="Protein kinase" evidence="8">
    <location>
        <begin position="208"/>
        <end position="481"/>
    </location>
</feature>
<dbReference type="PROSITE" id="PS50011">
    <property type="entry name" value="PROTEIN_KINASE_DOM"/>
    <property type="match status" value="1"/>
</dbReference>
<protein>
    <recommendedName>
        <fullName evidence="3">Thymocyte nuclear protein 1</fullName>
    </recommendedName>
</protein>